<evidence type="ECO:0000256" key="1">
    <source>
        <dbReference type="ARBA" id="ARBA00022475"/>
    </source>
</evidence>
<gene>
    <name evidence="7 8" type="primary">mltG</name>
    <name evidence="8" type="ORF">E4665_04235</name>
</gene>
<dbReference type="GO" id="GO:0008932">
    <property type="term" value="F:lytic endotransglycosylase activity"/>
    <property type="evidence" value="ECO:0007669"/>
    <property type="project" value="UniProtKB-UniRule"/>
</dbReference>
<dbReference type="GO" id="GO:0009252">
    <property type="term" value="P:peptidoglycan biosynthetic process"/>
    <property type="evidence" value="ECO:0007669"/>
    <property type="project" value="UniProtKB-UniRule"/>
</dbReference>
<keyword evidence="1 7" id="KW-1003">Cell membrane</keyword>
<name>A0A4Z0GRR0_9BACL</name>
<keyword evidence="3 7" id="KW-1133">Transmembrane helix</keyword>
<dbReference type="GO" id="GO:0005886">
    <property type="term" value="C:plasma membrane"/>
    <property type="evidence" value="ECO:0007669"/>
    <property type="project" value="UniProtKB-SubCell"/>
</dbReference>
<keyword evidence="9" id="KW-1185">Reference proteome</keyword>
<evidence type="ECO:0000256" key="2">
    <source>
        <dbReference type="ARBA" id="ARBA00022692"/>
    </source>
</evidence>
<dbReference type="PANTHER" id="PTHR30518:SF2">
    <property type="entry name" value="ENDOLYTIC MUREIN TRANSGLYCOSYLASE"/>
    <property type="match status" value="1"/>
</dbReference>
<comment type="function">
    <text evidence="7">Functions as a peptidoglycan terminase that cleaves nascent peptidoglycan strands endolytically to terminate their elongation.</text>
</comment>
<keyword evidence="5 7" id="KW-0456">Lyase</keyword>
<dbReference type="NCBIfam" id="TIGR00247">
    <property type="entry name" value="endolytic transglycosylase MltG"/>
    <property type="match status" value="1"/>
</dbReference>
<dbReference type="Gene3D" id="3.30.1490.480">
    <property type="entry name" value="Endolytic murein transglycosylase"/>
    <property type="match status" value="1"/>
</dbReference>
<protein>
    <recommendedName>
        <fullName evidence="7">Endolytic murein transglycosylase</fullName>
        <ecNumber evidence="7">4.2.2.29</ecNumber>
    </recommendedName>
    <alternativeName>
        <fullName evidence="7">Peptidoglycan lytic transglycosylase</fullName>
    </alternativeName>
    <alternativeName>
        <fullName evidence="7">Peptidoglycan polymerization terminase</fullName>
    </alternativeName>
</protein>
<dbReference type="EMBL" id="SRJD01000003">
    <property type="protein sequence ID" value="TGA99540.1"/>
    <property type="molecule type" value="Genomic_DNA"/>
</dbReference>
<evidence type="ECO:0000313" key="9">
    <source>
        <dbReference type="Proteomes" id="UP000298347"/>
    </source>
</evidence>
<feature type="transmembrane region" description="Helical" evidence="7">
    <location>
        <begin position="20"/>
        <end position="39"/>
    </location>
</feature>
<dbReference type="InterPro" id="IPR003770">
    <property type="entry name" value="MLTG-like"/>
</dbReference>
<proteinExistence type="inferred from homology"/>
<feature type="site" description="Important for catalytic activity" evidence="7">
    <location>
        <position position="254"/>
    </location>
</feature>
<evidence type="ECO:0000256" key="6">
    <source>
        <dbReference type="ARBA" id="ARBA00023316"/>
    </source>
</evidence>
<dbReference type="EC" id="4.2.2.29" evidence="7"/>
<sequence length="373" mass="42389">MRYSWKGAAHLKLPKLRWQIVIIIVSSVIVLSAVSAWGFSTYYSGLLTPVDSKNNQKVTVTIPAGSSLQDVGQLLEKKGLIRKAWAFEFYAKWNHLDNYRAGTYSFTRKMSVDKMMALLKNGQRQQIILLVDVRQDMWVSEIAGEMAKVSGLDKKEILSKLSDREYVRTHYMNRYPFLTNVILAKGIDYPLEGYLAPGVYRFIKGKKPLTLDQMVDPMLTKTGQTLEHYSSEIKQNQLGSVHKVLTLASLIEQEAPDAADREKIAGVFFNRLNLNMKLQTDPSVAYGLQRRIRDYTQKDLTTDTPFNTYTRTGLTVGPIGSPAPDAIEAVLNPVRSKNLFFYARPNGKIYYSQTYAEHQAIIAKYSHEWANKN</sequence>
<reference evidence="8 9" key="1">
    <citation type="journal article" date="2015" name="Int. J. Syst. Evol. Microbiol.">
        <title>Sporolactobacillus shoreae sp. nov. and Sporolactobacillus spathodeae sp. nov., two spore-forming lactic acid bacteria isolated from tree barks in Thailand.</title>
        <authorList>
            <person name="Thamacharoensuk T."/>
            <person name="Kitahara M."/>
            <person name="Ohkuma M."/>
            <person name="Thongchul N."/>
            <person name="Tanasupawat S."/>
        </authorList>
    </citation>
    <scope>NUCLEOTIDE SEQUENCE [LARGE SCALE GENOMIC DNA]</scope>
    <source>
        <strain evidence="8 9">BK92</strain>
    </source>
</reference>
<dbReference type="Proteomes" id="UP000298347">
    <property type="component" value="Unassembled WGS sequence"/>
</dbReference>
<evidence type="ECO:0000313" key="8">
    <source>
        <dbReference type="EMBL" id="TGA99540.1"/>
    </source>
</evidence>
<organism evidence="8 9">
    <name type="scientific">Sporolactobacillus shoreae</name>
    <dbReference type="NCBI Taxonomy" id="1465501"/>
    <lineage>
        <taxon>Bacteria</taxon>
        <taxon>Bacillati</taxon>
        <taxon>Bacillota</taxon>
        <taxon>Bacilli</taxon>
        <taxon>Bacillales</taxon>
        <taxon>Sporolactobacillaceae</taxon>
        <taxon>Sporolactobacillus</taxon>
    </lineage>
</organism>
<evidence type="ECO:0000256" key="5">
    <source>
        <dbReference type="ARBA" id="ARBA00023239"/>
    </source>
</evidence>
<keyword evidence="2 7" id="KW-0812">Transmembrane</keyword>
<comment type="subcellular location">
    <subcellularLocation>
        <location evidence="7">Cell membrane</location>
        <topology evidence="7">Single-pass membrane protein</topology>
    </subcellularLocation>
</comment>
<dbReference type="HAMAP" id="MF_02065">
    <property type="entry name" value="MltG"/>
    <property type="match status" value="1"/>
</dbReference>
<dbReference type="OrthoDB" id="9814591at2"/>
<dbReference type="GO" id="GO:0071555">
    <property type="term" value="P:cell wall organization"/>
    <property type="evidence" value="ECO:0007669"/>
    <property type="project" value="UniProtKB-KW"/>
</dbReference>
<keyword evidence="4 7" id="KW-0472">Membrane</keyword>
<dbReference type="Pfam" id="PF02618">
    <property type="entry name" value="YceG"/>
    <property type="match status" value="1"/>
</dbReference>
<dbReference type="AlphaFoldDB" id="A0A4Z0GRR0"/>
<comment type="catalytic activity">
    <reaction evidence="7">
        <text>a peptidoglycan chain = a peptidoglycan chain with N-acetyl-1,6-anhydromuramyl-[peptide] at the reducing end + a peptidoglycan chain with N-acetylglucosamine at the non-reducing end.</text>
        <dbReference type="EC" id="4.2.2.29"/>
    </reaction>
</comment>
<comment type="caution">
    <text evidence="8">The sequence shown here is derived from an EMBL/GenBank/DDBJ whole genome shotgun (WGS) entry which is preliminary data.</text>
</comment>
<keyword evidence="6 7" id="KW-0961">Cell wall biogenesis/degradation</keyword>
<accession>A0A4Z0GRR0</accession>
<evidence type="ECO:0000256" key="7">
    <source>
        <dbReference type="HAMAP-Rule" id="MF_02065"/>
    </source>
</evidence>
<dbReference type="PANTHER" id="PTHR30518">
    <property type="entry name" value="ENDOLYTIC MUREIN TRANSGLYCOSYLASE"/>
    <property type="match status" value="1"/>
</dbReference>
<comment type="similarity">
    <text evidence="7">Belongs to the transglycosylase MltG family.</text>
</comment>
<evidence type="ECO:0000256" key="4">
    <source>
        <dbReference type="ARBA" id="ARBA00023136"/>
    </source>
</evidence>
<evidence type="ECO:0000256" key="3">
    <source>
        <dbReference type="ARBA" id="ARBA00022989"/>
    </source>
</evidence>